<keyword evidence="3" id="KW-1185">Reference proteome</keyword>
<dbReference type="InterPro" id="IPR057087">
    <property type="entry name" value="Gp12-like"/>
</dbReference>
<feature type="domain" description="Phage neck terminator protein gp12-like" evidence="1">
    <location>
        <begin position="20"/>
        <end position="117"/>
    </location>
</feature>
<reference evidence="2 3" key="1">
    <citation type="submission" date="2022-11" db="EMBL/GenBank/DDBJ databases">
        <title>Genome sequencing of Acetobacter type strain.</title>
        <authorList>
            <person name="Heo J."/>
            <person name="Lee D."/>
            <person name="Han B.-H."/>
            <person name="Hong S.-B."/>
            <person name="Kwon S.-W."/>
        </authorList>
    </citation>
    <scope>NUCLEOTIDE SEQUENCE [LARGE SCALE GENOMIC DNA]</scope>
    <source>
        <strain evidence="2 3">KACC 21251</strain>
    </source>
</reference>
<dbReference type="RefSeq" id="WP_166123334.1">
    <property type="nucleotide sequence ID" value="NZ_JAPIUX010000024.1"/>
</dbReference>
<organism evidence="2 3">
    <name type="scientific">Acetobacter farinalis</name>
    <dbReference type="NCBI Taxonomy" id="1260984"/>
    <lineage>
        <taxon>Bacteria</taxon>
        <taxon>Pseudomonadati</taxon>
        <taxon>Pseudomonadota</taxon>
        <taxon>Alphaproteobacteria</taxon>
        <taxon>Acetobacterales</taxon>
        <taxon>Acetobacteraceae</taxon>
        <taxon>Acetobacter</taxon>
    </lineage>
</organism>
<comment type="caution">
    <text evidence="2">The sequence shown here is derived from an EMBL/GenBank/DDBJ whole genome shotgun (WGS) entry which is preliminary data.</text>
</comment>
<dbReference type="Pfam" id="PF23961">
    <property type="entry name" value="Phage_tail_terminator_9"/>
    <property type="match status" value="1"/>
</dbReference>
<protein>
    <recommendedName>
        <fullName evidence="1">Phage neck terminator protein gp12-like domain-containing protein</fullName>
    </recommendedName>
</protein>
<dbReference type="Proteomes" id="UP001526446">
    <property type="component" value="Unassembled WGS sequence"/>
</dbReference>
<proteinExistence type="predicted"/>
<gene>
    <name evidence="2" type="ORF">OQ252_12205</name>
</gene>
<sequence>MVETSGNPAMPLGTPPITAALTTALRAFLQACLPSETPILLARQNRMAAPLGLFALMTILQHQRVATSASRYTGATRIVLQQQESTVQVSLFGPGAGEGAQLISALFNNGWAAEFFTAFYQTQNQQPPCPMPVAAEAPPPGYPTRIAPLHAGPARQIPFVNGERQYEEHWQIDLHLQASFSLTRPQQTAPVATLALAEVTSLQGFPFA</sequence>
<accession>A0ABT3QA34</accession>
<dbReference type="EMBL" id="JAPIUX010000024">
    <property type="protein sequence ID" value="MCX2562153.1"/>
    <property type="molecule type" value="Genomic_DNA"/>
</dbReference>
<evidence type="ECO:0000313" key="2">
    <source>
        <dbReference type="EMBL" id="MCX2562153.1"/>
    </source>
</evidence>
<name>A0ABT3QA34_9PROT</name>
<evidence type="ECO:0000259" key="1">
    <source>
        <dbReference type="Pfam" id="PF23961"/>
    </source>
</evidence>
<evidence type="ECO:0000313" key="3">
    <source>
        <dbReference type="Proteomes" id="UP001526446"/>
    </source>
</evidence>